<feature type="repeat" description="RCC1" evidence="3">
    <location>
        <begin position="148"/>
        <end position="201"/>
    </location>
</feature>
<dbReference type="InterPro" id="IPR036770">
    <property type="entry name" value="Ankyrin_rpt-contain_sf"/>
</dbReference>
<dbReference type="Pfam" id="PF00415">
    <property type="entry name" value="RCC1"/>
    <property type="match status" value="1"/>
</dbReference>
<dbReference type="InterPro" id="IPR002110">
    <property type="entry name" value="Ankyrin_rpt"/>
</dbReference>
<dbReference type="PROSITE" id="PS50088">
    <property type="entry name" value="ANK_REPEAT"/>
    <property type="match status" value="2"/>
</dbReference>
<dbReference type="SMART" id="SM00248">
    <property type="entry name" value="ANK"/>
    <property type="match status" value="2"/>
</dbReference>
<dbReference type="Proteomes" id="UP001152798">
    <property type="component" value="Chromosome 7"/>
</dbReference>
<evidence type="ECO:0000256" key="4">
    <source>
        <dbReference type="SAM" id="MobiDB-lite"/>
    </source>
</evidence>
<accession>A0A9P0HV28</accession>
<evidence type="ECO:0000256" key="3">
    <source>
        <dbReference type="PROSITE-ProRule" id="PRU00235"/>
    </source>
</evidence>
<proteinExistence type="predicted"/>
<protein>
    <recommendedName>
        <fullName evidence="5">BTB domain-containing protein</fullName>
    </recommendedName>
</protein>
<dbReference type="SUPFAM" id="SSF48403">
    <property type="entry name" value="Ankyrin repeat"/>
    <property type="match status" value="1"/>
</dbReference>
<dbReference type="Pfam" id="PF00651">
    <property type="entry name" value="BTB"/>
    <property type="match status" value="2"/>
</dbReference>
<dbReference type="InterPro" id="IPR051625">
    <property type="entry name" value="Signaling_Regulatory_Domain"/>
</dbReference>
<dbReference type="SUPFAM" id="SSF54695">
    <property type="entry name" value="POZ domain"/>
    <property type="match status" value="2"/>
</dbReference>
<sequence>MSKQLHHGKQKKYCNVHEIDYINGAITKRGVSDKQLAAYFQENYTYQDIGKLQDSMGRTPLHMAASCGRSELCEWLIFVAGANINSRDWESGYTPLQRALFHGHIRAAVRLMQIGADLTSLDREGLNAVGIVTKDRPLSVDIVRDVPCQVYIWGSNDNYTHGIGTNNARKLPDLLDNFKRRNVSITQVCMDEFHSIFVSKCNRVWVCGNGQGGRLGISSKNHCLTPSLLLSNNECKMVAIALNHTLVLLSSSSVLASGHKVLACGQNEHYQLGLSPYLKETATLKPVSIKCTEDLEGICAGKYHSVFYTKTSIYVCGLNGGQLGLSADRNNVPFVKFPTQVPINLKSQSTITSVSSSSTCVAFSVSSGSVYILYQFMFKKIVSKQLDVKQIGTIGGSLSSDLVTENGGSLKVVLLTLGGSILIWQESLPQLTRCMFGLSRLINISSIFLNERQILFTSRDGEAFSGTIGQIEKQTVNSSKEMKSGFHKFLAKSECYHIQTNRIPNVHRAVAITSDPKGKNFAVIQVNPHNALTEIPVQSEDHIVNQYLQLLEEASEEDTLHDIIFKVQNTLFPAHKYIIACAKSTLLNFPVDNGYIIIDGVSSVIFKEIMTFLYTGHSDLLKIGPVSLKFSNLPNDPLKLLLDASNKFKLTSLYKKVPQFKYEDGCISLKKLSEMPTFSPPKFNRESHPELYDVQLKSDDDKLIKAHKCILAARLEYFHHMLLGGWSESSSSAVLHLDCPLKSLEVLLDFIYSNETPSSIATESFENIGKLLIVSDQLICNDLKEICEIALVNALNLKNAATMLQVSYVYNAPQLKKTVMQFISLNLDTLIENRVLDSLNDEILLELDEYYRNFNSVHYCKRIITPYSGYTISDEVILSSPEITWPAERTEKKDNAPEIKNKEPKEKQPKPSVVIPKKKETPPKKTVVPEIIPEGKHITVPAVPIKQIKTEFAGSPPDYETVLNVSDFPELDYQCSHPAYNNKTRFSNSQEVRKVFPPRLSQKERKRRSLELEEKAAVPENEKSPKPQFKGWTIIPPLEDFKKKEEEINHGTSPPMVSSFVEIIASEKQEKDNFFKMKAKPFTLNQLEDKAMEELYEFYNASNVFDERITVQRVLPINIAKPTWIKSHKKISN</sequence>
<reference evidence="6" key="1">
    <citation type="submission" date="2022-01" db="EMBL/GenBank/DDBJ databases">
        <authorList>
            <person name="King R."/>
        </authorList>
    </citation>
    <scope>NUCLEOTIDE SEQUENCE</scope>
</reference>
<keyword evidence="2" id="KW-0040">ANK repeat</keyword>
<dbReference type="PROSITE" id="PS50097">
    <property type="entry name" value="BTB"/>
    <property type="match status" value="2"/>
</dbReference>
<dbReference type="SMART" id="SM00225">
    <property type="entry name" value="BTB"/>
    <property type="match status" value="2"/>
</dbReference>
<dbReference type="InterPro" id="IPR011333">
    <property type="entry name" value="SKP1/BTB/POZ_sf"/>
</dbReference>
<keyword evidence="1" id="KW-0677">Repeat</keyword>
<dbReference type="Gene3D" id="1.25.40.20">
    <property type="entry name" value="Ankyrin repeat-containing domain"/>
    <property type="match status" value="1"/>
</dbReference>
<name>A0A9P0HV28_NEZVI</name>
<dbReference type="PANTHER" id="PTHR22872:SF2">
    <property type="entry name" value="INHIBITOR OF BRUTON TYROSINE KINASE"/>
    <property type="match status" value="1"/>
</dbReference>
<dbReference type="PROSITE" id="PS50297">
    <property type="entry name" value="ANK_REP_REGION"/>
    <property type="match status" value="2"/>
</dbReference>
<feature type="region of interest" description="Disordered" evidence="4">
    <location>
        <begin position="996"/>
        <end position="1029"/>
    </location>
</feature>
<dbReference type="PROSITE" id="PS50012">
    <property type="entry name" value="RCC1_3"/>
    <property type="match status" value="3"/>
</dbReference>
<feature type="repeat" description="ANK" evidence="2">
    <location>
        <begin position="91"/>
        <end position="123"/>
    </location>
</feature>
<dbReference type="PANTHER" id="PTHR22872">
    <property type="entry name" value="BTK-BINDING PROTEIN-RELATED"/>
    <property type="match status" value="1"/>
</dbReference>
<evidence type="ECO:0000256" key="2">
    <source>
        <dbReference type="PROSITE-ProRule" id="PRU00023"/>
    </source>
</evidence>
<feature type="compositionally biased region" description="Basic and acidic residues" evidence="4">
    <location>
        <begin position="888"/>
        <end position="909"/>
    </location>
</feature>
<dbReference type="InterPro" id="IPR009091">
    <property type="entry name" value="RCC1/BLIP-II"/>
</dbReference>
<feature type="repeat" description="ANK" evidence="2">
    <location>
        <begin position="56"/>
        <end position="89"/>
    </location>
</feature>
<feature type="repeat" description="RCC1" evidence="3">
    <location>
        <begin position="259"/>
        <end position="311"/>
    </location>
</feature>
<dbReference type="OrthoDB" id="1893551at2759"/>
<dbReference type="AlphaFoldDB" id="A0A9P0HV28"/>
<feature type="region of interest" description="Disordered" evidence="4">
    <location>
        <begin position="888"/>
        <end position="925"/>
    </location>
</feature>
<evidence type="ECO:0000256" key="1">
    <source>
        <dbReference type="ARBA" id="ARBA00022737"/>
    </source>
</evidence>
<dbReference type="CDD" id="cd18500">
    <property type="entry name" value="BACK_IBtk"/>
    <property type="match status" value="1"/>
</dbReference>
<dbReference type="Gene3D" id="3.30.710.10">
    <property type="entry name" value="Potassium Channel Kv1.1, Chain A"/>
    <property type="match status" value="2"/>
</dbReference>
<organism evidence="6 7">
    <name type="scientific">Nezara viridula</name>
    <name type="common">Southern green stink bug</name>
    <name type="synonym">Cimex viridulus</name>
    <dbReference type="NCBI Taxonomy" id="85310"/>
    <lineage>
        <taxon>Eukaryota</taxon>
        <taxon>Metazoa</taxon>
        <taxon>Ecdysozoa</taxon>
        <taxon>Arthropoda</taxon>
        <taxon>Hexapoda</taxon>
        <taxon>Insecta</taxon>
        <taxon>Pterygota</taxon>
        <taxon>Neoptera</taxon>
        <taxon>Paraneoptera</taxon>
        <taxon>Hemiptera</taxon>
        <taxon>Heteroptera</taxon>
        <taxon>Panheteroptera</taxon>
        <taxon>Pentatomomorpha</taxon>
        <taxon>Pentatomoidea</taxon>
        <taxon>Pentatomidae</taxon>
        <taxon>Pentatominae</taxon>
        <taxon>Nezara</taxon>
    </lineage>
</organism>
<evidence type="ECO:0000259" key="5">
    <source>
        <dbReference type="PROSITE" id="PS50097"/>
    </source>
</evidence>
<dbReference type="Gene3D" id="2.130.10.30">
    <property type="entry name" value="Regulator of chromosome condensation 1/beta-lactamase-inhibitor protein II"/>
    <property type="match status" value="1"/>
</dbReference>
<dbReference type="InterPro" id="IPR000408">
    <property type="entry name" value="Reg_chr_condens"/>
</dbReference>
<dbReference type="InterPro" id="IPR000210">
    <property type="entry name" value="BTB/POZ_dom"/>
</dbReference>
<feature type="domain" description="BTB" evidence="5">
    <location>
        <begin position="561"/>
        <end position="622"/>
    </location>
</feature>
<evidence type="ECO:0000313" key="7">
    <source>
        <dbReference type="Proteomes" id="UP001152798"/>
    </source>
</evidence>
<gene>
    <name evidence="6" type="ORF">NEZAVI_LOCUS15827</name>
</gene>
<feature type="repeat" description="RCC1" evidence="3">
    <location>
        <begin position="202"/>
        <end position="251"/>
    </location>
</feature>
<evidence type="ECO:0000313" key="6">
    <source>
        <dbReference type="EMBL" id="CAH1408263.1"/>
    </source>
</evidence>
<keyword evidence="7" id="KW-1185">Reference proteome</keyword>
<feature type="domain" description="BTB" evidence="5">
    <location>
        <begin position="692"/>
        <end position="760"/>
    </location>
</feature>
<feature type="compositionally biased region" description="Basic and acidic residues" evidence="4">
    <location>
        <begin position="1009"/>
        <end position="1025"/>
    </location>
</feature>
<dbReference type="SUPFAM" id="SSF50985">
    <property type="entry name" value="RCC1/BLIP-II"/>
    <property type="match status" value="1"/>
</dbReference>
<dbReference type="EMBL" id="OV725083">
    <property type="protein sequence ID" value="CAH1408263.1"/>
    <property type="molecule type" value="Genomic_DNA"/>
</dbReference>
<dbReference type="Pfam" id="PF12796">
    <property type="entry name" value="Ank_2"/>
    <property type="match status" value="1"/>
</dbReference>